<dbReference type="Proteomes" id="UP000077202">
    <property type="component" value="Unassembled WGS sequence"/>
</dbReference>
<dbReference type="AlphaFoldDB" id="A0A176VZJ1"/>
<name>A0A176VZJ1_MARPO</name>
<reference evidence="2" key="1">
    <citation type="submission" date="2016-03" db="EMBL/GenBank/DDBJ databases">
        <title>Mechanisms controlling the formation of the plant cell surface in tip-growing cells are functionally conserved among land plants.</title>
        <authorList>
            <person name="Honkanen S."/>
            <person name="Jones V.A."/>
            <person name="Morieri G."/>
            <person name="Champion C."/>
            <person name="Hetherington A.J."/>
            <person name="Kelly S."/>
            <person name="Saint-Marcoux D."/>
            <person name="Proust H."/>
            <person name="Prescott H."/>
            <person name="Dolan L."/>
        </authorList>
    </citation>
    <scope>NUCLEOTIDE SEQUENCE [LARGE SCALE GENOMIC DNA]</scope>
    <source>
        <tissue evidence="2">Whole gametophyte</tissue>
    </source>
</reference>
<feature type="region of interest" description="Disordered" evidence="1">
    <location>
        <begin position="1"/>
        <end position="30"/>
    </location>
</feature>
<dbReference type="InterPro" id="IPR032675">
    <property type="entry name" value="LRR_dom_sf"/>
</dbReference>
<feature type="compositionally biased region" description="Polar residues" evidence="1">
    <location>
        <begin position="1"/>
        <end position="13"/>
    </location>
</feature>
<dbReference type="SUPFAM" id="SSF52047">
    <property type="entry name" value="RNI-like"/>
    <property type="match status" value="1"/>
</dbReference>
<evidence type="ECO:0000313" key="2">
    <source>
        <dbReference type="EMBL" id="OAE26220.1"/>
    </source>
</evidence>
<gene>
    <name evidence="2" type="ORF">AXG93_3457s1470</name>
</gene>
<evidence type="ECO:0000313" key="3">
    <source>
        <dbReference type="Proteomes" id="UP000077202"/>
    </source>
</evidence>
<dbReference type="PANTHER" id="PTHR47679">
    <property type="entry name" value="PROTEIN TORNADO 1"/>
    <property type="match status" value="1"/>
</dbReference>
<feature type="region of interest" description="Disordered" evidence="1">
    <location>
        <begin position="351"/>
        <end position="394"/>
    </location>
</feature>
<protein>
    <recommendedName>
        <fullName evidence="4">FBD domain-containing protein</fullName>
    </recommendedName>
</protein>
<feature type="compositionally biased region" description="Basic and acidic residues" evidence="1">
    <location>
        <begin position="351"/>
        <end position="362"/>
    </location>
</feature>
<proteinExistence type="predicted"/>
<sequence>MSQQEPASPSPDANGSPGGPRNKTEAQQVSARVQKILQELGSAAQRIIDLSYVEMELNEAQLVGEAIASSQHLEVLVLQLDPVHEPDEEESDDEDHSWPNDTVLRTAFLGPRPNTSVRSLIIEGSGTDGDFMRLGVLPQVIRENSNLTKLEFQWKGVDGTGRRETLELFDSLISNTTLRTLVLPSFERWDYPDPEDGGFIDADTFSRVVKLVESNTTISHLDLHIGECRGPGSADLNLPAFYAALRSNSSIRIIRLRGYFLKRNAEAEFLDWIRTSATLEELDIESLGEWAQDEDEEPLRYELFFRALRENKSLKKLVLDGSSADSDSDFRELMDALTVNSTLQEVVFEPDSDHGEAPHSDLDSIGPCGPRSWNERIKGQAASRPNRSAMFGRV</sequence>
<evidence type="ECO:0000256" key="1">
    <source>
        <dbReference type="SAM" id="MobiDB-lite"/>
    </source>
</evidence>
<evidence type="ECO:0008006" key="4">
    <source>
        <dbReference type="Google" id="ProtNLM"/>
    </source>
</evidence>
<accession>A0A176VZJ1</accession>
<dbReference type="Gene3D" id="3.80.10.10">
    <property type="entry name" value="Ribonuclease Inhibitor"/>
    <property type="match status" value="2"/>
</dbReference>
<keyword evidence="3" id="KW-1185">Reference proteome</keyword>
<organism evidence="2 3">
    <name type="scientific">Marchantia polymorpha subsp. ruderalis</name>
    <dbReference type="NCBI Taxonomy" id="1480154"/>
    <lineage>
        <taxon>Eukaryota</taxon>
        <taxon>Viridiplantae</taxon>
        <taxon>Streptophyta</taxon>
        <taxon>Embryophyta</taxon>
        <taxon>Marchantiophyta</taxon>
        <taxon>Marchantiopsida</taxon>
        <taxon>Marchantiidae</taxon>
        <taxon>Marchantiales</taxon>
        <taxon>Marchantiaceae</taxon>
        <taxon>Marchantia</taxon>
    </lineage>
</organism>
<dbReference type="EMBL" id="LVLJ01002210">
    <property type="protein sequence ID" value="OAE26220.1"/>
    <property type="molecule type" value="Genomic_DNA"/>
</dbReference>
<comment type="caution">
    <text evidence="2">The sequence shown here is derived from an EMBL/GenBank/DDBJ whole genome shotgun (WGS) entry which is preliminary data.</text>
</comment>
<dbReference type="PANTHER" id="PTHR47679:SF1">
    <property type="entry name" value="PROTEIN TORNADO 1"/>
    <property type="match status" value="1"/>
</dbReference>